<organism evidence="1 2">
    <name type="scientific">Portunus trituberculatus</name>
    <name type="common">Swimming crab</name>
    <name type="synonym">Neptunus trituberculatus</name>
    <dbReference type="NCBI Taxonomy" id="210409"/>
    <lineage>
        <taxon>Eukaryota</taxon>
        <taxon>Metazoa</taxon>
        <taxon>Ecdysozoa</taxon>
        <taxon>Arthropoda</taxon>
        <taxon>Crustacea</taxon>
        <taxon>Multicrustacea</taxon>
        <taxon>Malacostraca</taxon>
        <taxon>Eumalacostraca</taxon>
        <taxon>Eucarida</taxon>
        <taxon>Decapoda</taxon>
        <taxon>Pleocyemata</taxon>
        <taxon>Brachyura</taxon>
        <taxon>Eubrachyura</taxon>
        <taxon>Portunoidea</taxon>
        <taxon>Portunidae</taxon>
        <taxon>Portuninae</taxon>
        <taxon>Portunus</taxon>
    </lineage>
</organism>
<sequence>MGWSTFRERLLKATLRYKVRLKRMDDERIWRKRCMKMTERSGLQVVWGMRMAGRNQNEREWIVTRGGRVGTEWDARKWKSEIDRELKWVGLNI</sequence>
<dbReference type="EMBL" id="VSRR010023479">
    <property type="protein sequence ID" value="MPC65526.1"/>
    <property type="molecule type" value="Genomic_DNA"/>
</dbReference>
<protein>
    <submittedName>
        <fullName evidence="1">Uncharacterized protein</fullName>
    </submittedName>
</protein>
<name>A0A5B7H6H1_PORTR</name>
<evidence type="ECO:0000313" key="1">
    <source>
        <dbReference type="EMBL" id="MPC65526.1"/>
    </source>
</evidence>
<dbReference type="AlphaFoldDB" id="A0A5B7H6H1"/>
<proteinExistence type="predicted"/>
<accession>A0A5B7H6H1</accession>
<dbReference type="Proteomes" id="UP000324222">
    <property type="component" value="Unassembled WGS sequence"/>
</dbReference>
<keyword evidence="2" id="KW-1185">Reference proteome</keyword>
<comment type="caution">
    <text evidence="1">The sequence shown here is derived from an EMBL/GenBank/DDBJ whole genome shotgun (WGS) entry which is preliminary data.</text>
</comment>
<evidence type="ECO:0000313" key="2">
    <source>
        <dbReference type="Proteomes" id="UP000324222"/>
    </source>
</evidence>
<reference evidence="1 2" key="1">
    <citation type="submission" date="2019-05" db="EMBL/GenBank/DDBJ databases">
        <title>Another draft genome of Portunus trituberculatus and its Hox gene families provides insights of decapod evolution.</title>
        <authorList>
            <person name="Jeong J.-H."/>
            <person name="Song I."/>
            <person name="Kim S."/>
            <person name="Choi T."/>
            <person name="Kim D."/>
            <person name="Ryu S."/>
            <person name="Kim W."/>
        </authorList>
    </citation>
    <scope>NUCLEOTIDE SEQUENCE [LARGE SCALE GENOMIC DNA]</scope>
    <source>
        <tissue evidence="1">Muscle</tissue>
    </source>
</reference>
<gene>
    <name evidence="1" type="ORF">E2C01_059663</name>
</gene>